<name>A0A8S4DUP6_PLUXY</name>
<dbReference type="Gene3D" id="1.10.1200.10">
    <property type="entry name" value="ACP-like"/>
    <property type="match status" value="1"/>
</dbReference>
<comment type="caution">
    <text evidence="16">The sequence shown here is derived from an EMBL/GenBank/DDBJ whole genome shotgun (WGS) entry which is preliminary data.</text>
</comment>
<keyword evidence="10" id="KW-0249">Electron transport</keyword>
<keyword evidence="12" id="KW-0496">Mitochondrion</keyword>
<evidence type="ECO:0000256" key="7">
    <source>
        <dbReference type="ARBA" id="ARBA00022660"/>
    </source>
</evidence>
<dbReference type="AlphaFoldDB" id="A0A8S4DUP6"/>
<evidence type="ECO:0000256" key="9">
    <source>
        <dbReference type="ARBA" id="ARBA00022946"/>
    </source>
</evidence>
<keyword evidence="3" id="KW-0813">Transport</keyword>
<comment type="subcellular location">
    <subcellularLocation>
        <location evidence="1">Mitochondrion</location>
    </subcellularLocation>
</comment>
<dbReference type="GO" id="GO:0031966">
    <property type="term" value="C:mitochondrial membrane"/>
    <property type="evidence" value="ECO:0007669"/>
    <property type="project" value="UniProtKB-ARBA"/>
</dbReference>
<evidence type="ECO:0000256" key="1">
    <source>
        <dbReference type="ARBA" id="ARBA00004173"/>
    </source>
</evidence>
<dbReference type="GO" id="GO:0000036">
    <property type="term" value="F:acyl carrier activity"/>
    <property type="evidence" value="ECO:0007669"/>
    <property type="project" value="TreeGrafter"/>
</dbReference>
<sequence>MAAVNLVRSAINGLLRKTPAYRAPVVCRLSTVAVQQKYHAIKTGVKLYNNQIVQNEVSRRGYSAGAEAKESLKKIEERVFKVCKGYDKLGGVQVALSRRLGARLYSHGPPLTIELISSRVLLVLKLYDKIVAEKLTLDSHFMNDLGLDSLDHVEVIMAMEDEFGFEIPDGDAERLVRPRDIVQYIADKEDVFE</sequence>
<comment type="function">
    <text evidence="14">Carrier of the growing fatty acid chain in fatty acid biosynthesis.</text>
</comment>
<keyword evidence="11" id="KW-0443">Lipid metabolism</keyword>
<dbReference type="Pfam" id="PF00550">
    <property type="entry name" value="PP-binding"/>
    <property type="match status" value="1"/>
</dbReference>
<evidence type="ECO:0000256" key="4">
    <source>
        <dbReference type="ARBA" id="ARBA00022450"/>
    </source>
</evidence>
<evidence type="ECO:0000256" key="5">
    <source>
        <dbReference type="ARBA" id="ARBA00022516"/>
    </source>
</evidence>
<dbReference type="InterPro" id="IPR009081">
    <property type="entry name" value="PP-bd_ACP"/>
</dbReference>
<gene>
    <name evidence="16" type="ORF">PLXY2_LOCUS2917</name>
</gene>
<proteinExistence type="inferred from homology"/>
<evidence type="ECO:0000256" key="11">
    <source>
        <dbReference type="ARBA" id="ARBA00023098"/>
    </source>
</evidence>
<dbReference type="FunFam" id="1.10.1200.10:FF:000008">
    <property type="entry name" value="Acyl carrier protein"/>
    <property type="match status" value="1"/>
</dbReference>
<dbReference type="PANTHER" id="PTHR20863">
    <property type="entry name" value="ACYL CARRIER PROTEIN"/>
    <property type="match status" value="1"/>
</dbReference>
<evidence type="ECO:0000256" key="8">
    <source>
        <dbReference type="ARBA" id="ARBA00022832"/>
    </source>
</evidence>
<dbReference type="EMBL" id="CAJHNJ030000007">
    <property type="protein sequence ID" value="CAG9103223.1"/>
    <property type="molecule type" value="Genomic_DNA"/>
</dbReference>
<evidence type="ECO:0000259" key="15">
    <source>
        <dbReference type="PROSITE" id="PS50075"/>
    </source>
</evidence>
<keyword evidence="9" id="KW-0809">Transit peptide</keyword>
<keyword evidence="4 14" id="KW-0596">Phosphopantetheine</keyword>
<organism evidence="16 17">
    <name type="scientific">Plutella xylostella</name>
    <name type="common">Diamondback moth</name>
    <name type="synonym">Plutella maculipennis</name>
    <dbReference type="NCBI Taxonomy" id="51655"/>
    <lineage>
        <taxon>Eukaryota</taxon>
        <taxon>Metazoa</taxon>
        <taxon>Ecdysozoa</taxon>
        <taxon>Arthropoda</taxon>
        <taxon>Hexapoda</taxon>
        <taxon>Insecta</taxon>
        <taxon>Pterygota</taxon>
        <taxon>Neoptera</taxon>
        <taxon>Endopterygota</taxon>
        <taxon>Lepidoptera</taxon>
        <taxon>Glossata</taxon>
        <taxon>Ditrysia</taxon>
        <taxon>Yponomeutoidea</taxon>
        <taxon>Plutellidae</taxon>
        <taxon>Plutella</taxon>
    </lineage>
</organism>
<evidence type="ECO:0000256" key="3">
    <source>
        <dbReference type="ARBA" id="ARBA00022448"/>
    </source>
</evidence>
<keyword evidence="5 14" id="KW-0444">Lipid biosynthesis</keyword>
<dbReference type="HAMAP" id="MF_01217">
    <property type="entry name" value="Acyl_carrier"/>
    <property type="match status" value="1"/>
</dbReference>
<reference evidence="16" key="1">
    <citation type="submission" date="2020-11" db="EMBL/GenBank/DDBJ databases">
        <authorList>
            <person name="Whiteford S."/>
        </authorList>
    </citation>
    <scope>NUCLEOTIDE SEQUENCE</scope>
</reference>
<evidence type="ECO:0000313" key="17">
    <source>
        <dbReference type="Proteomes" id="UP000653454"/>
    </source>
</evidence>
<keyword evidence="7" id="KW-0679">Respiratory chain</keyword>
<evidence type="ECO:0000256" key="14">
    <source>
        <dbReference type="RuleBase" id="RU000722"/>
    </source>
</evidence>
<evidence type="ECO:0000313" key="16">
    <source>
        <dbReference type="EMBL" id="CAG9103223.1"/>
    </source>
</evidence>
<comment type="similarity">
    <text evidence="2">Belongs to the acyl carrier protein (ACP) family.</text>
</comment>
<protein>
    <recommendedName>
        <fullName evidence="14">Acyl carrier protein</fullName>
    </recommendedName>
</protein>
<dbReference type="SUPFAM" id="SSF47336">
    <property type="entry name" value="ACP-like"/>
    <property type="match status" value="1"/>
</dbReference>
<dbReference type="GO" id="GO:0000035">
    <property type="term" value="F:acyl binding"/>
    <property type="evidence" value="ECO:0007669"/>
    <property type="project" value="TreeGrafter"/>
</dbReference>
<dbReference type="PANTHER" id="PTHR20863:SF28">
    <property type="entry name" value="ACYL CARRIER PROTEIN, MITOCHONDRIAL"/>
    <property type="match status" value="1"/>
</dbReference>
<dbReference type="GO" id="GO:0045271">
    <property type="term" value="C:respiratory chain complex I"/>
    <property type="evidence" value="ECO:0007669"/>
    <property type="project" value="UniProtKB-ARBA"/>
</dbReference>
<evidence type="ECO:0000256" key="10">
    <source>
        <dbReference type="ARBA" id="ARBA00022982"/>
    </source>
</evidence>
<keyword evidence="17" id="KW-1185">Reference proteome</keyword>
<dbReference type="InterPro" id="IPR036736">
    <property type="entry name" value="ACP-like_sf"/>
</dbReference>
<keyword evidence="8" id="KW-0276">Fatty acid metabolism</keyword>
<accession>A0A8S4DUP6</accession>
<dbReference type="InterPro" id="IPR003231">
    <property type="entry name" value="ACP"/>
</dbReference>
<evidence type="ECO:0000256" key="6">
    <source>
        <dbReference type="ARBA" id="ARBA00022553"/>
    </source>
</evidence>
<evidence type="ECO:0000256" key="12">
    <source>
        <dbReference type="ARBA" id="ARBA00023128"/>
    </source>
</evidence>
<keyword evidence="6" id="KW-0597">Phosphoprotein</keyword>
<evidence type="ECO:0000256" key="2">
    <source>
        <dbReference type="ARBA" id="ARBA00010930"/>
    </source>
</evidence>
<evidence type="ECO:0000256" key="13">
    <source>
        <dbReference type="ARBA" id="ARBA00023160"/>
    </source>
</evidence>
<keyword evidence="13 14" id="KW-0275">Fatty acid biosynthesis</keyword>
<feature type="domain" description="Carrier" evidence="15">
    <location>
        <begin position="114"/>
        <end position="189"/>
    </location>
</feature>
<dbReference type="PROSITE" id="PS50075">
    <property type="entry name" value="CARRIER"/>
    <property type="match status" value="1"/>
</dbReference>
<dbReference type="Proteomes" id="UP000653454">
    <property type="component" value="Unassembled WGS sequence"/>
</dbReference>